<protein>
    <submittedName>
        <fullName evidence="1">TSA: Wollemia nobilis Ref_Wollemi_Transcript_6939_1908 transcribed RNA sequence</fullName>
    </submittedName>
</protein>
<name>A0A0C9S9R0_9CONI</name>
<dbReference type="Pfam" id="PF10508">
    <property type="entry name" value="Proteasom_PSMB"/>
    <property type="match status" value="1"/>
</dbReference>
<dbReference type="EMBL" id="GCHU01006895">
    <property type="protein sequence ID" value="JAG88603.1"/>
    <property type="molecule type" value="Transcribed_RNA"/>
</dbReference>
<dbReference type="AlphaFoldDB" id="A0A0C9S9R0"/>
<dbReference type="PANTHER" id="PTHR13554">
    <property type="entry name" value="26S PROTEASOME NON-ATPASE REGULATORY SUBUNIT 5-RELATED"/>
    <property type="match status" value="1"/>
</dbReference>
<dbReference type="GO" id="GO:0043248">
    <property type="term" value="P:proteasome assembly"/>
    <property type="evidence" value="ECO:0007669"/>
    <property type="project" value="InterPro"/>
</dbReference>
<dbReference type="PANTHER" id="PTHR13554:SF10">
    <property type="entry name" value="26S PROTEASOME NON-ATPASE REGULATORY SUBUNIT 5"/>
    <property type="match status" value="1"/>
</dbReference>
<accession>A0A0C9S9R0</accession>
<dbReference type="SUPFAM" id="SSF48371">
    <property type="entry name" value="ARM repeat"/>
    <property type="match status" value="1"/>
</dbReference>
<dbReference type="Gene3D" id="1.25.10.10">
    <property type="entry name" value="Leucine-rich Repeat Variant"/>
    <property type="match status" value="2"/>
</dbReference>
<evidence type="ECO:0000313" key="1">
    <source>
        <dbReference type="EMBL" id="JAG88603.1"/>
    </source>
</evidence>
<sequence length="491" mass="53104">MDAQDMEASVDPALLAAAASNFASYPGPTSDVAAKEFLDRFSLPVIFSTLESPNDVPGLESSVVACLERIFKTSYGVSLLPHYMPYAKMGLKANSPLTRQLACKAVARFLENTDKDEGSGVQIMVENDILPSIIVCLADGDESVAGAATEALENLAKSTRGLELLFPSKAGDVMHLKELAMTGSSLVRIRILATIAALFGISSDTADAVYRSGLLSMFEQELNNTSDMLAILNALEVLYELAASPNGAKYLLTKNMLQRLAATISNSSVDSILRSRAIMISARLLSLDIVYSAVDELVTRGAELLLCNTCPTARHVVNAVSPHQWRNIKLAGTHALASISGIERTQSTILLNDRAESCLRNLIYTVAGNSSKISPSGLFLSLLQQEPEIRLAAYRLIAGLVTRSWCLWEVCSKPDIVNLVTDPHTETTKEGMELRHSCCVAINNSLMASDHRNEAAFSQVAEKLQVAVRNGPYLAKGRIEAQPIVITQERF</sequence>
<organism evidence="1">
    <name type="scientific">Wollemia nobilis</name>
    <dbReference type="NCBI Taxonomy" id="56998"/>
    <lineage>
        <taxon>Eukaryota</taxon>
        <taxon>Viridiplantae</taxon>
        <taxon>Streptophyta</taxon>
        <taxon>Embryophyta</taxon>
        <taxon>Tracheophyta</taxon>
        <taxon>Spermatophyta</taxon>
        <taxon>Pinopsida</taxon>
        <taxon>Pinidae</taxon>
        <taxon>Conifers II</taxon>
        <taxon>Araucariales</taxon>
        <taxon>Araucariaceae</taxon>
        <taxon>Wollemia</taxon>
    </lineage>
</organism>
<dbReference type="InterPro" id="IPR016024">
    <property type="entry name" value="ARM-type_fold"/>
</dbReference>
<dbReference type="GO" id="GO:0005829">
    <property type="term" value="C:cytosol"/>
    <property type="evidence" value="ECO:0007669"/>
    <property type="project" value="TreeGrafter"/>
</dbReference>
<dbReference type="InterPro" id="IPR011989">
    <property type="entry name" value="ARM-like"/>
</dbReference>
<dbReference type="InterPro" id="IPR019538">
    <property type="entry name" value="PSMD5"/>
</dbReference>
<reference evidence="1" key="1">
    <citation type="submission" date="2015-02" db="EMBL/GenBank/DDBJ databases">
        <title>A transcriptome of Wollemia nobilis - a relic of Gondwana.</title>
        <authorList>
            <person name="Chia J.Y."/>
            <person name="Leong Y.S."/>
            <person name="Abdul Karim S."/>
            <person name="Wan Azmi N."/>
            <person name="Hercus R."/>
            <person name="Croft L."/>
        </authorList>
    </citation>
    <scope>NUCLEOTIDE SEQUENCE</scope>
    <source>
        <strain evidence="1">MaeBrown</strain>
        <tissue evidence="1">Leaf</tissue>
    </source>
</reference>
<proteinExistence type="predicted"/>